<dbReference type="GO" id="GO:0006419">
    <property type="term" value="P:alanyl-tRNA aminoacylation"/>
    <property type="evidence" value="ECO:0007669"/>
    <property type="project" value="UniProtKB-UniRule"/>
</dbReference>
<evidence type="ECO:0000256" key="9">
    <source>
        <dbReference type="ARBA" id="ARBA00022884"/>
    </source>
</evidence>
<dbReference type="InterPro" id="IPR050058">
    <property type="entry name" value="Ala-tRNA_ligase"/>
</dbReference>
<keyword evidence="7 14" id="KW-0862">Zinc</keyword>
<dbReference type="FunFam" id="3.30.930.10:FF:000004">
    <property type="entry name" value="Alanine--tRNA ligase"/>
    <property type="match status" value="1"/>
</dbReference>
<gene>
    <name evidence="14" type="primary">alaS</name>
    <name evidence="16" type="ORF">DVS28_a1755</name>
</gene>
<dbReference type="SUPFAM" id="SSF50447">
    <property type="entry name" value="Translation proteins"/>
    <property type="match status" value="1"/>
</dbReference>
<dbReference type="PRINTS" id="PR00980">
    <property type="entry name" value="TRNASYNTHALA"/>
</dbReference>
<dbReference type="GO" id="GO:0008270">
    <property type="term" value="F:zinc ion binding"/>
    <property type="evidence" value="ECO:0007669"/>
    <property type="project" value="UniProtKB-UniRule"/>
</dbReference>
<keyword evidence="14" id="KW-0963">Cytoplasm</keyword>
<evidence type="ECO:0000256" key="2">
    <source>
        <dbReference type="ARBA" id="ARBA00008226"/>
    </source>
</evidence>
<keyword evidence="17" id="KW-1185">Reference proteome</keyword>
<dbReference type="InterPro" id="IPR003156">
    <property type="entry name" value="DHHA1_dom"/>
</dbReference>
<dbReference type="InterPro" id="IPR045864">
    <property type="entry name" value="aa-tRNA-synth_II/BPL/LPL"/>
</dbReference>
<dbReference type="CDD" id="cd00673">
    <property type="entry name" value="AlaRS_core"/>
    <property type="match status" value="1"/>
</dbReference>
<dbReference type="GO" id="GO:0002161">
    <property type="term" value="F:aminoacyl-tRNA deacylase activity"/>
    <property type="evidence" value="ECO:0007669"/>
    <property type="project" value="TreeGrafter"/>
</dbReference>
<evidence type="ECO:0000313" key="17">
    <source>
        <dbReference type="Proteomes" id="UP000264006"/>
    </source>
</evidence>
<evidence type="ECO:0000256" key="5">
    <source>
        <dbReference type="ARBA" id="ARBA00022723"/>
    </source>
</evidence>
<accession>A0A346XW49</accession>
<feature type="binding site" evidence="14">
    <location>
        <position position="681"/>
    </location>
    <ligand>
        <name>Zn(2+)</name>
        <dbReference type="ChEBI" id="CHEBI:29105"/>
    </ligand>
</feature>
<keyword evidence="10 14" id="KW-0648">Protein biosynthesis</keyword>
<dbReference type="InterPro" id="IPR023033">
    <property type="entry name" value="Ala_tRNA_ligase_euk/bac"/>
</dbReference>
<dbReference type="SUPFAM" id="SSF55186">
    <property type="entry name" value="ThrRS/AlaRS common domain"/>
    <property type="match status" value="1"/>
</dbReference>
<name>A0A346XW49_9ACTN</name>
<comment type="domain">
    <text evidence="14">Consists of three domains; the N-terminal catalytic domain, the editing domain and the C-terminal C-Ala domain. The editing domain removes incorrectly charged amino acids, while the C-Ala domain, along with tRNA(Ala), serves as a bridge to cooperatively bring together the editing and aminoacylation centers thus stimulating deacylation of misacylated tRNAs.</text>
</comment>
<dbReference type="Pfam" id="PF07973">
    <property type="entry name" value="tRNA_SAD"/>
    <property type="match status" value="1"/>
</dbReference>
<evidence type="ECO:0000256" key="13">
    <source>
        <dbReference type="ARBA" id="ARBA00048300"/>
    </source>
</evidence>
<dbReference type="OrthoDB" id="9803884at2"/>
<sequence>MRSQQIRTNFLEFFKARDHRVRPSASLIPQDPTLLLTVAGMVPFKPYFLGEATPEHKRVTSVQKVARTNDIENVGRTTRHLTFFEMLGNFSFGDYFKREAIAWAWELSTTPADKGGLGFDPERIWATVYEDDDEAFGFWRDETGIPEQRIQRRDAKDNFWSTGGSGPCGPCTEIFYDRGPEHGAEGGPIVDESRFLEFWNLVLMQFETDGTGNPEMKGSDAIVGPLPAPSIDTGSGLERVAMLLQDVPTVFDTDEFKPMVDLAVDLTGVGYTGRFGEGSPESDTWIRVIAEHARATAFLISDGVLPSNEGRGYVLRRLVRRAVNSARKLGTDASIMTPMMEQVIDTMSPAWPDLKTQAQLITKIAQAEEDTFSKTLSTGLVKLGDAMDATKERGDTTLDAETAFTLHDTYGFPVDLTIEIAEEQGLTLDRDAFAEHMEAQRHRARAATKSGRDAAATDVYKRAAGAVEGVDFTGYDHFEGDSWIAALIADGDLVQRAEEGEEVEVVLKRTPFYAEGGGQLGDHGLITSDLGRIEVLDTVSPTEGLIVHRGRVVAGEVGVDNDVHATIDRARRASIARGHTATHILHATIKEMVGDHAAQAGSAIDQGHFRFDFPHFEAITRGQLTELEELVNLRIAADPTVMVREMSQEEARKRGATALFGEKYGDSVRVVTIDDYSMELCGGTHVGHTSEVGLFTVINEGSIANNVRRIEALTGPDAFTHLSKERLIADQVARMLKVPSAEVPGRVEDLLGRVRDAEKALAKARADAVLGQADALLERAEVIGDHRIVTGVVQGADHDALRQLALDLRNRIRHGVVILGTAKEDGKAQMLAAVSSDLVEAGHNAADILRPGAKVVGGGAGGKGDVAQAGGKDGTKIVAAVTTSADEARDRLRD</sequence>
<evidence type="ECO:0000256" key="3">
    <source>
        <dbReference type="ARBA" id="ARBA00022555"/>
    </source>
</evidence>
<dbReference type="GO" id="GO:0005524">
    <property type="term" value="F:ATP binding"/>
    <property type="evidence" value="ECO:0007669"/>
    <property type="project" value="UniProtKB-UniRule"/>
</dbReference>
<dbReference type="InterPro" id="IPR018165">
    <property type="entry name" value="Ala-tRNA-synth_IIc_core"/>
</dbReference>
<evidence type="ECO:0000313" key="16">
    <source>
        <dbReference type="EMBL" id="AXV06446.1"/>
    </source>
</evidence>
<comment type="subcellular location">
    <subcellularLocation>
        <location evidence="1 14">Cytoplasm</location>
    </subcellularLocation>
</comment>
<protein>
    <recommendedName>
        <fullName evidence="14">Alanine--tRNA ligase</fullName>
        <ecNumber evidence="14">6.1.1.7</ecNumber>
    </recommendedName>
    <alternativeName>
        <fullName evidence="14">Alanyl-tRNA synthetase</fullName>
        <shortName evidence="14">AlaRS</shortName>
    </alternativeName>
</protein>
<dbReference type="FunFam" id="2.40.30.130:FF:000001">
    <property type="entry name" value="Alanine--tRNA ligase"/>
    <property type="match status" value="1"/>
</dbReference>
<dbReference type="FunFam" id="3.30.980.10:FF:000004">
    <property type="entry name" value="Alanine--tRNA ligase, cytoplasmic"/>
    <property type="match status" value="1"/>
</dbReference>
<keyword evidence="6 14" id="KW-0547">Nucleotide-binding</keyword>
<comment type="similarity">
    <text evidence="2 14">Belongs to the class-II aminoacyl-tRNA synthetase family.</text>
</comment>
<dbReference type="Pfam" id="PF01411">
    <property type="entry name" value="tRNA-synt_2c"/>
    <property type="match status" value="1"/>
</dbReference>
<dbReference type="InterPro" id="IPR002318">
    <property type="entry name" value="Ala-tRNA-lgiase_IIc"/>
</dbReference>
<dbReference type="Pfam" id="PF02272">
    <property type="entry name" value="DHHA1"/>
    <property type="match status" value="1"/>
</dbReference>
<dbReference type="SMART" id="SM00863">
    <property type="entry name" value="tRNA_SAD"/>
    <property type="match status" value="1"/>
</dbReference>
<dbReference type="Gene3D" id="6.10.250.550">
    <property type="match status" value="1"/>
</dbReference>
<dbReference type="Gene3D" id="3.10.310.40">
    <property type="match status" value="1"/>
</dbReference>
<proteinExistence type="inferred from homology"/>
<dbReference type="InterPro" id="IPR009000">
    <property type="entry name" value="Transl_B-barrel_sf"/>
</dbReference>
<evidence type="ECO:0000256" key="6">
    <source>
        <dbReference type="ARBA" id="ARBA00022741"/>
    </source>
</evidence>
<dbReference type="Proteomes" id="UP000264006">
    <property type="component" value="Chromosome"/>
</dbReference>
<keyword evidence="4 14" id="KW-0436">Ligase</keyword>
<keyword evidence="11 14" id="KW-0030">Aminoacyl-tRNA synthetase</keyword>
<keyword evidence="3 14" id="KW-0820">tRNA-binding</keyword>
<dbReference type="Gene3D" id="3.30.54.20">
    <property type="match status" value="1"/>
</dbReference>
<dbReference type="NCBIfam" id="TIGR00344">
    <property type="entry name" value="alaS"/>
    <property type="match status" value="1"/>
</dbReference>
<dbReference type="SUPFAM" id="SSF55681">
    <property type="entry name" value="Class II aaRS and biotin synthetases"/>
    <property type="match status" value="1"/>
</dbReference>
<dbReference type="RefSeq" id="WP_114591098.1">
    <property type="nucleotide sequence ID" value="NZ_CP031165.1"/>
</dbReference>
<keyword evidence="9 14" id="KW-0694">RNA-binding</keyword>
<comment type="catalytic activity">
    <reaction evidence="13 14">
        <text>tRNA(Ala) + L-alanine + ATP = L-alanyl-tRNA(Ala) + AMP + diphosphate</text>
        <dbReference type="Rhea" id="RHEA:12540"/>
        <dbReference type="Rhea" id="RHEA-COMP:9657"/>
        <dbReference type="Rhea" id="RHEA-COMP:9923"/>
        <dbReference type="ChEBI" id="CHEBI:30616"/>
        <dbReference type="ChEBI" id="CHEBI:33019"/>
        <dbReference type="ChEBI" id="CHEBI:57972"/>
        <dbReference type="ChEBI" id="CHEBI:78442"/>
        <dbReference type="ChEBI" id="CHEBI:78497"/>
        <dbReference type="ChEBI" id="CHEBI:456215"/>
        <dbReference type="EC" id="6.1.1.7"/>
    </reaction>
</comment>
<dbReference type="PROSITE" id="PS50860">
    <property type="entry name" value="AA_TRNA_LIGASE_II_ALA"/>
    <property type="match status" value="1"/>
</dbReference>
<dbReference type="InterPro" id="IPR018162">
    <property type="entry name" value="Ala-tRNA-ligase_IIc_anticod-bd"/>
</dbReference>
<evidence type="ECO:0000259" key="15">
    <source>
        <dbReference type="PROSITE" id="PS50860"/>
    </source>
</evidence>
<comment type="cofactor">
    <cofactor evidence="14">
        <name>Zn(2+)</name>
        <dbReference type="ChEBI" id="CHEBI:29105"/>
    </cofactor>
    <text evidence="14">Binds 1 zinc ion per subunit.</text>
</comment>
<feature type="domain" description="Alanyl-transfer RNA synthetases family profile" evidence="15">
    <location>
        <begin position="1"/>
        <end position="724"/>
    </location>
</feature>
<dbReference type="Gene3D" id="3.30.930.10">
    <property type="entry name" value="Bira Bifunctional Protein, Domain 2"/>
    <property type="match status" value="1"/>
</dbReference>
<dbReference type="Gene3D" id="2.40.30.130">
    <property type="match status" value="1"/>
</dbReference>
<evidence type="ECO:0000256" key="4">
    <source>
        <dbReference type="ARBA" id="ARBA00022598"/>
    </source>
</evidence>
<evidence type="ECO:0000256" key="1">
    <source>
        <dbReference type="ARBA" id="ARBA00004496"/>
    </source>
</evidence>
<dbReference type="FunFam" id="3.10.310.40:FF:000001">
    <property type="entry name" value="Alanine--tRNA ligase"/>
    <property type="match status" value="1"/>
</dbReference>
<reference evidence="16 17" key="1">
    <citation type="submission" date="2018-09" db="EMBL/GenBank/DDBJ databases">
        <title>Complete genome sequence of Euzebya sp. DY32-46 isolated from seawater of Pacific Ocean.</title>
        <authorList>
            <person name="Xu L."/>
            <person name="Wu Y.-H."/>
            <person name="Xu X.-W."/>
        </authorList>
    </citation>
    <scope>NUCLEOTIDE SEQUENCE [LARGE SCALE GENOMIC DNA]</scope>
    <source>
        <strain evidence="16 17">DY32-46</strain>
    </source>
</reference>
<dbReference type="PANTHER" id="PTHR11777:SF9">
    <property type="entry name" value="ALANINE--TRNA LIGASE, CYTOPLASMIC"/>
    <property type="match status" value="1"/>
</dbReference>
<dbReference type="GO" id="GO:0005829">
    <property type="term" value="C:cytosol"/>
    <property type="evidence" value="ECO:0007669"/>
    <property type="project" value="TreeGrafter"/>
</dbReference>
<dbReference type="GO" id="GO:0004813">
    <property type="term" value="F:alanine-tRNA ligase activity"/>
    <property type="evidence" value="ECO:0007669"/>
    <property type="project" value="UniProtKB-UniRule"/>
</dbReference>
<dbReference type="InterPro" id="IPR012947">
    <property type="entry name" value="tRNA_SAD"/>
</dbReference>
<organism evidence="16 17">
    <name type="scientific">Euzebya pacifica</name>
    <dbReference type="NCBI Taxonomy" id="1608957"/>
    <lineage>
        <taxon>Bacteria</taxon>
        <taxon>Bacillati</taxon>
        <taxon>Actinomycetota</taxon>
        <taxon>Nitriliruptoria</taxon>
        <taxon>Euzebyales</taxon>
    </lineage>
</organism>
<keyword evidence="8 14" id="KW-0067">ATP-binding</keyword>
<dbReference type="GO" id="GO:0000049">
    <property type="term" value="F:tRNA binding"/>
    <property type="evidence" value="ECO:0007669"/>
    <property type="project" value="UniProtKB-KW"/>
</dbReference>
<dbReference type="PANTHER" id="PTHR11777">
    <property type="entry name" value="ALANYL-TRNA SYNTHETASE"/>
    <property type="match status" value="1"/>
</dbReference>
<dbReference type="HAMAP" id="MF_00036_B">
    <property type="entry name" value="Ala_tRNA_synth_B"/>
    <property type="match status" value="1"/>
</dbReference>
<evidence type="ECO:0000256" key="14">
    <source>
        <dbReference type="HAMAP-Rule" id="MF_00036"/>
    </source>
</evidence>
<evidence type="ECO:0000256" key="12">
    <source>
        <dbReference type="ARBA" id="ARBA00024779"/>
    </source>
</evidence>
<feature type="binding site" evidence="14">
    <location>
        <position position="579"/>
    </location>
    <ligand>
        <name>Zn(2+)</name>
        <dbReference type="ChEBI" id="CHEBI:29105"/>
    </ligand>
</feature>
<feature type="binding site" evidence="14">
    <location>
        <position position="583"/>
    </location>
    <ligand>
        <name>Zn(2+)</name>
        <dbReference type="ChEBI" id="CHEBI:29105"/>
    </ligand>
</feature>
<dbReference type="InterPro" id="IPR018163">
    <property type="entry name" value="Thr/Ala-tRNA-synth_IIc_edit"/>
</dbReference>
<dbReference type="SUPFAM" id="SSF101353">
    <property type="entry name" value="Putative anticodon-binding domain of alanyl-tRNA synthetase (AlaRS)"/>
    <property type="match status" value="1"/>
</dbReference>
<feature type="binding site" evidence="14">
    <location>
        <position position="685"/>
    </location>
    <ligand>
        <name>Zn(2+)</name>
        <dbReference type="ChEBI" id="CHEBI:29105"/>
    </ligand>
</feature>
<keyword evidence="5 14" id="KW-0479">Metal-binding</keyword>
<comment type="function">
    <text evidence="12 14">Catalyzes the attachment of alanine to tRNA(Ala) in a two-step reaction: alanine is first activated by ATP to form Ala-AMP and then transferred to the acceptor end of tRNA(Ala). Also edits incorrectly charged Ser-tRNA(Ala) and Gly-tRNA(Ala) via its editing domain.</text>
</comment>
<dbReference type="EC" id="6.1.1.7" evidence="14"/>
<evidence type="ECO:0000256" key="7">
    <source>
        <dbReference type="ARBA" id="ARBA00022833"/>
    </source>
</evidence>
<evidence type="ECO:0000256" key="10">
    <source>
        <dbReference type="ARBA" id="ARBA00022917"/>
    </source>
</evidence>
<dbReference type="Gene3D" id="3.30.980.10">
    <property type="entry name" value="Threonyl-trna Synthetase, Chain A, domain 2"/>
    <property type="match status" value="1"/>
</dbReference>
<evidence type="ECO:0000256" key="8">
    <source>
        <dbReference type="ARBA" id="ARBA00022840"/>
    </source>
</evidence>
<dbReference type="InterPro" id="IPR018164">
    <property type="entry name" value="Ala-tRNA-synth_IIc_N"/>
</dbReference>
<dbReference type="AlphaFoldDB" id="A0A346XW49"/>
<evidence type="ECO:0000256" key="11">
    <source>
        <dbReference type="ARBA" id="ARBA00023146"/>
    </source>
</evidence>
<dbReference type="KEGG" id="euz:DVS28_a1755"/>
<dbReference type="FunFam" id="3.30.54.20:FF:000001">
    <property type="entry name" value="Alanine--tRNA ligase"/>
    <property type="match status" value="1"/>
</dbReference>
<dbReference type="EMBL" id="CP031165">
    <property type="protein sequence ID" value="AXV06446.1"/>
    <property type="molecule type" value="Genomic_DNA"/>
</dbReference>